<evidence type="ECO:0000256" key="2">
    <source>
        <dbReference type="SAM" id="Phobius"/>
    </source>
</evidence>
<evidence type="ECO:0000256" key="1">
    <source>
        <dbReference type="SAM" id="MobiDB-lite"/>
    </source>
</evidence>
<keyword evidence="2" id="KW-0812">Transmembrane</keyword>
<dbReference type="EMBL" id="LC738878">
    <property type="protein sequence ID" value="BDT62743.1"/>
    <property type="molecule type" value="Genomic_DNA"/>
</dbReference>
<feature type="transmembrane region" description="Helical" evidence="2">
    <location>
        <begin position="58"/>
        <end position="81"/>
    </location>
</feature>
<organism evidence="3">
    <name type="scientific">Metapenaeus joyneri majanivirus</name>
    <dbReference type="NCBI Taxonomy" id="2984280"/>
    <lineage>
        <taxon>Viruses</taxon>
        <taxon>Viruses incertae sedis</taxon>
        <taxon>Naldaviricetes</taxon>
        <taxon>Nimaviridae</taxon>
    </lineage>
</organism>
<feature type="compositionally biased region" description="Basic and acidic residues" evidence="1">
    <location>
        <begin position="1"/>
        <end position="14"/>
    </location>
</feature>
<accession>A0A9C7BMJ5</accession>
<keyword evidence="2" id="KW-0472">Membrane</keyword>
<sequence length="275" mass="32609">MQYSVKHEKGKMDEESLETEEDDEGSSTTGDDDDDHMNKHHQRYKDDLENLKRKKFNFYYFCCHINIAQWIMGMIITIQVITSFMVMEFFMSGSGCFFTLENWRKYSNILKLYPIFVYGIEEFNPLFIFIVFLELISYLIVLNCDKRKPNRLIPYFLCEMLILFNIGQILIKIILSQTTLGASYTYLVKSILQSLSFLFKQELLAMIKNYLNLIVSTVLFSRFVTKAFFLSWIKTNYQYSLLLAKEKAIKRSIKRLATLKRRNRPPKNLDEYSDS</sequence>
<reference evidence="3" key="1">
    <citation type="submission" date="2022-10" db="EMBL/GenBank/DDBJ databases">
        <title>Genome sequences of endogenous nimaviruses in decapod crustaceans.</title>
        <authorList>
            <person name="Kawato S."/>
            <person name="Nozaki R."/>
            <person name="Kondo H."/>
            <person name="Hirono I."/>
        </authorList>
    </citation>
    <scope>NUCLEOTIDE SEQUENCE</scope>
    <source>
        <strain evidence="3">Tokushima2020</strain>
    </source>
</reference>
<feature type="transmembrane region" description="Helical" evidence="2">
    <location>
        <begin position="123"/>
        <end position="141"/>
    </location>
</feature>
<name>A0A9C7BMJ5_9VIRU</name>
<feature type="transmembrane region" description="Helical" evidence="2">
    <location>
        <begin position="211"/>
        <end position="233"/>
    </location>
</feature>
<feature type="region of interest" description="Disordered" evidence="1">
    <location>
        <begin position="1"/>
        <end position="38"/>
    </location>
</feature>
<protein>
    <submittedName>
        <fullName evidence="3">Uncharacterized protein</fullName>
    </submittedName>
</protein>
<feature type="compositionally biased region" description="Acidic residues" evidence="1">
    <location>
        <begin position="15"/>
        <end position="35"/>
    </location>
</feature>
<proteinExistence type="predicted"/>
<feature type="transmembrane region" description="Helical" evidence="2">
    <location>
        <begin position="153"/>
        <end position="175"/>
    </location>
</feature>
<keyword evidence="2" id="KW-1133">Transmembrane helix</keyword>
<evidence type="ECO:0000313" key="3">
    <source>
        <dbReference type="EMBL" id="BDT62743.1"/>
    </source>
</evidence>